<dbReference type="PANTHER" id="PTHR24193:SF76">
    <property type="entry name" value="GA-BINDING PROTEIN SUBUNIT BETA-1"/>
    <property type="match status" value="1"/>
</dbReference>
<dbReference type="SMART" id="SM00248">
    <property type="entry name" value="ANK"/>
    <property type="match status" value="1"/>
</dbReference>
<dbReference type="GO" id="GO:0045944">
    <property type="term" value="P:positive regulation of transcription by RNA polymerase II"/>
    <property type="evidence" value="ECO:0007669"/>
    <property type="project" value="TreeGrafter"/>
</dbReference>
<dbReference type="InterPro" id="IPR050663">
    <property type="entry name" value="Ankyrin-SOCS_Box"/>
</dbReference>
<keyword evidence="2 3" id="KW-0040">ANK repeat</keyword>
<dbReference type="AlphaFoldDB" id="A0A091CK88"/>
<dbReference type="GO" id="GO:0000976">
    <property type="term" value="F:transcription cis-regulatory region binding"/>
    <property type="evidence" value="ECO:0007669"/>
    <property type="project" value="TreeGrafter"/>
</dbReference>
<dbReference type="PROSITE" id="PS50088">
    <property type="entry name" value="ANK_REPEAT"/>
    <property type="match status" value="1"/>
</dbReference>
<organism evidence="4 5">
    <name type="scientific">Fukomys damarensis</name>
    <name type="common">Damaraland mole rat</name>
    <name type="synonym">Cryptomys damarensis</name>
    <dbReference type="NCBI Taxonomy" id="885580"/>
    <lineage>
        <taxon>Eukaryota</taxon>
        <taxon>Metazoa</taxon>
        <taxon>Chordata</taxon>
        <taxon>Craniata</taxon>
        <taxon>Vertebrata</taxon>
        <taxon>Euteleostomi</taxon>
        <taxon>Mammalia</taxon>
        <taxon>Eutheria</taxon>
        <taxon>Euarchontoglires</taxon>
        <taxon>Glires</taxon>
        <taxon>Rodentia</taxon>
        <taxon>Hystricomorpha</taxon>
        <taxon>Bathyergidae</taxon>
        <taxon>Fukomys</taxon>
    </lineage>
</organism>
<keyword evidence="1" id="KW-0677">Repeat</keyword>
<gene>
    <name evidence="4" type="ORF">H920_19522</name>
</gene>
<name>A0A091CK88_FUKDA</name>
<dbReference type="Proteomes" id="UP000028990">
    <property type="component" value="Unassembled WGS sequence"/>
</dbReference>
<dbReference type="GO" id="GO:0005634">
    <property type="term" value="C:nucleus"/>
    <property type="evidence" value="ECO:0007669"/>
    <property type="project" value="TreeGrafter"/>
</dbReference>
<proteinExistence type="predicted"/>
<dbReference type="Gene3D" id="1.25.40.20">
    <property type="entry name" value="Ankyrin repeat-containing domain"/>
    <property type="match status" value="2"/>
</dbReference>
<dbReference type="PRINTS" id="PR01415">
    <property type="entry name" value="ANKYRIN"/>
</dbReference>
<sequence length="79" mass="8726">MEPFSLQTGWEPLHLAGQYGHYTTEVLLRAGVSGDARTKMGRMPLHMAASEGHASNVEILLRHGTNVNAKEMLKMTVLH</sequence>
<dbReference type="InterPro" id="IPR002110">
    <property type="entry name" value="Ankyrin_rpt"/>
</dbReference>
<evidence type="ECO:0000256" key="1">
    <source>
        <dbReference type="ARBA" id="ARBA00022737"/>
    </source>
</evidence>
<dbReference type="Pfam" id="PF12796">
    <property type="entry name" value="Ank_2"/>
    <property type="match status" value="1"/>
</dbReference>
<evidence type="ECO:0000313" key="4">
    <source>
        <dbReference type="EMBL" id="KFO19059.1"/>
    </source>
</evidence>
<keyword evidence="5" id="KW-1185">Reference proteome</keyword>
<accession>A0A091CK88</accession>
<feature type="repeat" description="ANK" evidence="3">
    <location>
        <begin position="40"/>
        <end position="72"/>
    </location>
</feature>
<reference evidence="4 5" key="1">
    <citation type="submission" date="2013-11" db="EMBL/GenBank/DDBJ databases">
        <title>The Damaraland mole rat (Fukomys damarensis) genome and evolution of African mole rats.</title>
        <authorList>
            <person name="Gladyshev V.N."/>
            <person name="Fang X."/>
        </authorList>
    </citation>
    <scope>NUCLEOTIDE SEQUENCE [LARGE SCALE GENOMIC DNA]</scope>
    <source>
        <tissue evidence="4">Liver</tissue>
    </source>
</reference>
<dbReference type="InterPro" id="IPR036770">
    <property type="entry name" value="Ankyrin_rpt-contain_sf"/>
</dbReference>
<protein>
    <submittedName>
        <fullName evidence="4">GA-binding protein subunit beta-1</fullName>
    </submittedName>
</protein>
<dbReference type="SUPFAM" id="SSF48403">
    <property type="entry name" value="Ankyrin repeat"/>
    <property type="match status" value="1"/>
</dbReference>
<dbReference type="PROSITE" id="PS50297">
    <property type="entry name" value="ANK_REP_REGION"/>
    <property type="match status" value="1"/>
</dbReference>
<dbReference type="PANTHER" id="PTHR24193">
    <property type="entry name" value="ANKYRIN REPEAT PROTEIN"/>
    <property type="match status" value="1"/>
</dbReference>
<evidence type="ECO:0000256" key="2">
    <source>
        <dbReference type="ARBA" id="ARBA00023043"/>
    </source>
</evidence>
<evidence type="ECO:0000256" key="3">
    <source>
        <dbReference type="PROSITE-ProRule" id="PRU00023"/>
    </source>
</evidence>
<dbReference type="EMBL" id="KN125198">
    <property type="protein sequence ID" value="KFO19059.1"/>
    <property type="molecule type" value="Genomic_DNA"/>
</dbReference>
<evidence type="ECO:0000313" key="5">
    <source>
        <dbReference type="Proteomes" id="UP000028990"/>
    </source>
</evidence>